<feature type="region of interest" description="Disordered" evidence="1">
    <location>
        <begin position="35"/>
        <end position="72"/>
    </location>
</feature>
<comment type="caution">
    <text evidence="2">The sequence shown here is derived from an EMBL/GenBank/DDBJ whole genome shotgun (WGS) entry which is preliminary data.</text>
</comment>
<gene>
    <name evidence="2" type="ORF">EYF80_056584</name>
</gene>
<reference evidence="2 3" key="1">
    <citation type="submission" date="2019-03" db="EMBL/GenBank/DDBJ databases">
        <title>First draft genome of Liparis tanakae, snailfish: a comprehensive survey of snailfish specific genes.</title>
        <authorList>
            <person name="Kim W."/>
            <person name="Song I."/>
            <person name="Jeong J.-H."/>
            <person name="Kim D."/>
            <person name="Kim S."/>
            <person name="Ryu S."/>
            <person name="Song J.Y."/>
            <person name="Lee S.K."/>
        </authorList>
    </citation>
    <scope>NUCLEOTIDE SEQUENCE [LARGE SCALE GENOMIC DNA]</scope>
    <source>
        <tissue evidence="2">Muscle</tissue>
    </source>
</reference>
<organism evidence="2 3">
    <name type="scientific">Liparis tanakae</name>
    <name type="common">Tanaka's snailfish</name>
    <dbReference type="NCBI Taxonomy" id="230148"/>
    <lineage>
        <taxon>Eukaryota</taxon>
        <taxon>Metazoa</taxon>
        <taxon>Chordata</taxon>
        <taxon>Craniata</taxon>
        <taxon>Vertebrata</taxon>
        <taxon>Euteleostomi</taxon>
        <taxon>Actinopterygii</taxon>
        <taxon>Neopterygii</taxon>
        <taxon>Teleostei</taxon>
        <taxon>Neoteleostei</taxon>
        <taxon>Acanthomorphata</taxon>
        <taxon>Eupercaria</taxon>
        <taxon>Perciformes</taxon>
        <taxon>Cottioidei</taxon>
        <taxon>Cottales</taxon>
        <taxon>Liparidae</taxon>
        <taxon>Liparis</taxon>
    </lineage>
</organism>
<dbReference type="Proteomes" id="UP000314294">
    <property type="component" value="Unassembled WGS sequence"/>
</dbReference>
<accession>A0A4Z2EXF5</accession>
<feature type="compositionally biased region" description="Polar residues" evidence="1">
    <location>
        <begin position="47"/>
        <end position="72"/>
    </location>
</feature>
<dbReference type="AlphaFoldDB" id="A0A4Z2EXF5"/>
<dbReference type="EMBL" id="SRLO01002298">
    <property type="protein sequence ID" value="TNN33251.1"/>
    <property type="molecule type" value="Genomic_DNA"/>
</dbReference>
<evidence type="ECO:0000256" key="1">
    <source>
        <dbReference type="SAM" id="MobiDB-lite"/>
    </source>
</evidence>
<evidence type="ECO:0000313" key="2">
    <source>
        <dbReference type="EMBL" id="TNN33251.1"/>
    </source>
</evidence>
<evidence type="ECO:0000313" key="3">
    <source>
        <dbReference type="Proteomes" id="UP000314294"/>
    </source>
</evidence>
<protein>
    <submittedName>
        <fullName evidence="2">Uncharacterized protein</fullName>
    </submittedName>
</protein>
<name>A0A4Z2EXF5_9TELE</name>
<keyword evidence="3" id="KW-1185">Reference proteome</keyword>
<proteinExistence type="predicted"/>
<sequence length="72" mass="7468">MYSLFTEAGLMPGVACGRSRTRRGDEVAAGCFRLHGPTTRGEKAGGATSTESLASISSQYESPDNGSESGPR</sequence>